<dbReference type="InterPro" id="IPR011519">
    <property type="entry name" value="UnbV_ASPIC"/>
</dbReference>
<dbReference type="Pfam" id="PF07593">
    <property type="entry name" value="UnbV_ASPIC"/>
    <property type="match status" value="1"/>
</dbReference>
<feature type="domain" description="ASPIC/UnbV" evidence="2">
    <location>
        <begin position="521"/>
        <end position="589"/>
    </location>
</feature>
<dbReference type="OrthoDB" id="1488345at2"/>
<keyword evidence="1" id="KW-0732">Signal</keyword>
<dbReference type="RefSeq" id="WP_055148748.1">
    <property type="nucleotide sequence ID" value="NZ_JXSZ01000009.1"/>
</dbReference>
<dbReference type="Pfam" id="PF13517">
    <property type="entry name" value="FG-GAP_3"/>
    <property type="match status" value="4"/>
</dbReference>
<evidence type="ECO:0000313" key="3">
    <source>
        <dbReference type="EMBL" id="KPM48039.1"/>
    </source>
</evidence>
<dbReference type="Gene3D" id="2.130.10.130">
    <property type="entry name" value="Integrin alpha, N-terminal"/>
    <property type="match status" value="3"/>
</dbReference>
<dbReference type="PROSITE" id="PS51257">
    <property type="entry name" value="PROKAR_LIPOPROTEIN"/>
    <property type="match status" value="1"/>
</dbReference>
<evidence type="ECO:0000259" key="2">
    <source>
        <dbReference type="Pfam" id="PF07593"/>
    </source>
</evidence>
<gene>
    <name evidence="3" type="ORF">AFM12_12645</name>
</gene>
<protein>
    <recommendedName>
        <fullName evidence="2">ASPIC/UnbV domain-containing protein</fullName>
    </recommendedName>
</protein>
<dbReference type="PATRIC" id="fig|1605367.3.peg.3938"/>
<dbReference type="SUPFAM" id="SSF69318">
    <property type="entry name" value="Integrin alpha N-terminal domain"/>
    <property type="match status" value="3"/>
</dbReference>
<comment type="caution">
    <text evidence="3">The sequence shown here is derived from an EMBL/GenBank/DDBJ whole genome shotgun (WGS) entry which is preliminary data.</text>
</comment>
<organism evidence="3 4">
    <name type="scientific">Jiulongibacter sediminis</name>
    <dbReference type="NCBI Taxonomy" id="1605367"/>
    <lineage>
        <taxon>Bacteria</taxon>
        <taxon>Pseudomonadati</taxon>
        <taxon>Bacteroidota</taxon>
        <taxon>Cytophagia</taxon>
        <taxon>Cytophagales</taxon>
        <taxon>Leadbetterellaceae</taxon>
        <taxon>Jiulongibacter</taxon>
    </lineage>
</organism>
<evidence type="ECO:0000313" key="4">
    <source>
        <dbReference type="Proteomes" id="UP000050454"/>
    </source>
</evidence>
<dbReference type="STRING" id="1605367.AFM12_12645"/>
<evidence type="ECO:0000256" key="1">
    <source>
        <dbReference type="ARBA" id="ARBA00022729"/>
    </source>
</evidence>
<dbReference type="InterPro" id="IPR013517">
    <property type="entry name" value="FG-GAP"/>
</dbReference>
<reference evidence="3 4" key="1">
    <citation type="submission" date="2015-07" db="EMBL/GenBank/DDBJ databases">
        <title>The draft genome sequence of Leadbetterella sp. JN14-9.</title>
        <authorList>
            <person name="Liu Y."/>
            <person name="Du J."/>
            <person name="Shao Z."/>
        </authorList>
    </citation>
    <scope>NUCLEOTIDE SEQUENCE [LARGE SCALE GENOMIC DNA]</scope>
    <source>
        <strain evidence="3 4">JN14-9</strain>
    </source>
</reference>
<dbReference type="InterPro" id="IPR027039">
    <property type="entry name" value="Crtac1"/>
</dbReference>
<dbReference type="PANTHER" id="PTHR16026">
    <property type="entry name" value="CARTILAGE ACIDIC PROTEIN 1"/>
    <property type="match status" value="1"/>
</dbReference>
<accession>A0A0P7C1Y6</accession>
<proteinExistence type="predicted"/>
<dbReference type="InterPro" id="IPR028994">
    <property type="entry name" value="Integrin_alpha_N"/>
</dbReference>
<keyword evidence="4" id="KW-1185">Reference proteome</keyword>
<sequence>MQRRIAIFLIVLSALSCKKESTLFELVDSTESGITFSNTIIENDTINILSFDYIYNGAGVGVGDFDGDGNQDLFFSGNQTENKLYLNRGDFKFEEITEIAGVAGKNKWSSGVAIVDINQDGLMDIYVAATSTNNSVAKDRENTLFVNQGLENGIPIFKEMAAEYGVNDDGHSENAAFFDYDNDGDLDLYVLTNKIDQFPNFFREKYVAGENANTDRLYRNDYSDSLGHAYFTNVSKEAGIQIEGFGLGINITDINRDGWKDIFVTNDYVTNDLIYINNQDGTFTNKLDEYLKHTSHSAMGNDVADINNDGLNDIIALDMVPRDNKRKKLFTPANSSLFFQFSDKHKFNYQYGRNTLQLNNGEGQPFSDISFYADVAETDWSWTPSVADFDNDKYRDLLVTNGFPKDVTDMDFMAYRAEIENLVTEETILEKIPAVKITNYGFKNNGDLSFSDKTEEWGLKRPSFSNGAVYVDLDNDGDLDYVVNNINDEAFVYRNTSNDSEGNSTNYLRIAFKGGPLNQNGIGARVEAIYQEGEKFSFENSPFRGYKSTVEPFCHIGMGKDSLLSELRVIWPNGKMQIMKDVSSNQVLTVNLLDAELDYVPEIDDLEPLFEEFEVNFTHSEADFLDFNFQNLIPFRLSQMGPALAVGDVNGDNLEDVFLGGPVFKQGRFLLQNSNGGFENALLLPKVDSASKIEEDTGVLLFDADNDGDNDLYVVSGGNEKWPQRESFLDRLYVNDGKGKFELTKNALPEVKTAGSCVRACDYDGDGDLDLLVAGRNVPHKYPMPTSSYILKNESVNGVPKFSNVTEAVIPDLIDIGLICDGLWTDFDGDGDNDLIVAGDFMEITVFRNTDGRFEKLSETGLEGIKGLWSSINGADFDLDGDVDYIVGNIGENALFKGTPEYPVEVYSADFDGNGVYDIIPFVYFRDSVNNRIQVPYNTRDDLNKQLNPIRTRFKTFGEFTKAGLENVLTEAEREKARKDILNFNASVYVENLGEGKFKVKKLPVRAQLSAMNGTNIQDFNQDGYPDVLMVGNNFGNEQHSGRYDASNGLLLINDQKGGFVESWSSGFLVPGDGKALVSFVDTKGELSLMASQNQGKMKGFRSGLKVEVAPKGSHKVRFKVDGKESVRELYVGSSYLSQSGRGIVLPAGATDIRWE</sequence>
<dbReference type="EMBL" id="LGTQ01000009">
    <property type="protein sequence ID" value="KPM48039.1"/>
    <property type="molecule type" value="Genomic_DNA"/>
</dbReference>
<dbReference type="Proteomes" id="UP000050454">
    <property type="component" value="Unassembled WGS sequence"/>
</dbReference>
<dbReference type="PANTHER" id="PTHR16026:SF0">
    <property type="entry name" value="CARTILAGE ACIDIC PROTEIN 1"/>
    <property type="match status" value="1"/>
</dbReference>
<dbReference type="AlphaFoldDB" id="A0A0P7C1Y6"/>
<name>A0A0P7C1Y6_9BACT</name>